<dbReference type="InterPro" id="IPR032675">
    <property type="entry name" value="LRR_dom_sf"/>
</dbReference>
<dbReference type="SUPFAM" id="SSF52058">
    <property type="entry name" value="L domain-like"/>
    <property type="match status" value="2"/>
</dbReference>
<feature type="compositionally biased region" description="Polar residues" evidence="3">
    <location>
        <begin position="234"/>
        <end position="250"/>
    </location>
</feature>
<protein>
    <submittedName>
        <fullName evidence="4">Uncharacterized protein</fullName>
    </submittedName>
</protein>
<dbReference type="Proteomes" id="UP001202479">
    <property type="component" value="Unassembled WGS sequence"/>
</dbReference>
<evidence type="ECO:0000256" key="3">
    <source>
        <dbReference type="SAM" id="MobiDB-lite"/>
    </source>
</evidence>
<evidence type="ECO:0000313" key="4">
    <source>
        <dbReference type="EMBL" id="KAI3405307.2"/>
    </source>
</evidence>
<keyword evidence="5" id="KW-1185">Reference proteome</keyword>
<name>A0AAI9SYG8_9ASCO</name>
<dbReference type="AlphaFoldDB" id="A0AAI9SYG8"/>
<accession>A0AAI9SYG8</accession>
<feature type="region of interest" description="Disordered" evidence="3">
    <location>
        <begin position="61"/>
        <end position="158"/>
    </location>
</feature>
<dbReference type="RefSeq" id="XP_049181052.1">
    <property type="nucleotide sequence ID" value="XM_049323048.1"/>
</dbReference>
<dbReference type="EMBL" id="JAHUZD010000041">
    <property type="protein sequence ID" value="KAI3405307.2"/>
    <property type="molecule type" value="Genomic_DNA"/>
</dbReference>
<dbReference type="Gene3D" id="3.80.10.10">
    <property type="entry name" value="Ribonuclease Inhibitor"/>
    <property type="match status" value="3"/>
</dbReference>
<evidence type="ECO:0000256" key="1">
    <source>
        <dbReference type="ARBA" id="ARBA00022614"/>
    </source>
</evidence>
<organism evidence="4 5">
    <name type="scientific">Candida oxycetoniae</name>
    <dbReference type="NCBI Taxonomy" id="497107"/>
    <lineage>
        <taxon>Eukaryota</taxon>
        <taxon>Fungi</taxon>
        <taxon>Dikarya</taxon>
        <taxon>Ascomycota</taxon>
        <taxon>Saccharomycotina</taxon>
        <taxon>Pichiomycetes</taxon>
        <taxon>Debaryomycetaceae</taxon>
        <taxon>Candida/Lodderomyces clade</taxon>
        <taxon>Candida</taxon>
    </lineage>
</organism>
<dbReference type="PANTHER" id="PTHR45712">
    <property type="entry name" value="AGAP008170-PA"/>
    <property type="match status" value="1"/>
</dbReference>
<dbReference type="InterPro" id="IPR050333">
    <property type="entry name" value="SLRP"/>
</dbReference>
<keyword evidence="2" id="KW-0677">Repeat</keyword>
<keyword evidence="1" id="KW-0433">Leucine-rich repeat</keyword>
<gene>
    <name evidence="4" type="ORF">KGF56_001878</name>
</gene>
<dbReference type="PROSITE" id="PS51450">
    <property type="entry name" value="LRR"/>
    <property type="match status" value="1"/>
</dbReference>
<evidence type="ECO:0000256" key="2">
    <source>
        <dbReference type="ARBA" id="ARBA00022737"/>
    </source>
</evidence>
<evidence type="ECO:0000313" key="5">
    <source>
        <dbReference type="Proteomes" id="UP001202479"/>
    </source>
</evidence>
<feature type="compositionally biased region" description="Gly residues" evidence="3">
    <location>
        <begin position="97"/>
        <end position="126"/>
    </location>
</feature>
<dbReference type="PANTHER" id="PTHR45712:SF22">
    <property type="entry name" value="INSULIN-LIKE GROWTH FACTOR-BINDING PROTEIN COMPLEX ACID LABILE SUBUNIT"/>
    <property type="match status" value="1"/>
</dbReference>
<feature type="compositionally biased region" description="Acidic residues" evidence="3">
    <location>
        <begin position="149"/>
        <end position="158"/>
    </location>
</feature>
<sequence length="1066" mass="118162">MPFPRTVFMVPGIADKINELILETGGMIDHISPRAICNARSLGNDEDDNDIAAKFGLVNLNDNDENLKGRGNGGGNKGGDYPGGSNKEVNYENLKGRGIGGNGGSNKEGNGGSNKQGNGGNGGSKEGNGENLKGRGIGGNGGSNKQNNGEDDDTMSDSGDEVVVFKSAAYEKTILQSHNLNLPFSEAIPIIQESHVKSAIEALEQPKEPLIGVSVESTIATSKQVLSQSVNLAQSGKSELQTEPETQSKARTGAENNDNSNAVVVVVDDDDDDDDDDVAVVVDDNNNNNNNNTEGKEANPIAAVLNLQPVVRKFKLLNNENLACYSPLVVNTGTPEEFKAATINFWVCQDYDRFFGVQSFQKEIEIAKALRFEDDSESVALKNEKIIYITTRIVNPGKVLNAYFNSGPTKRDLYIDLILNNNGCNILLQLMKFFKENGTTIESKIDSVFLRISASYFNQIRVIFGVLTTNTLFYEKIKSLGLFVGLHQYANGYVFDALSDTLIKLPPTLEKLIVSNGLEITDFAQLPATLKEIGFHNVKMMNLSKFNLLKNLKYLCINGNEVKLDGRVESFPKGFRIGLETVKFDSSVSVSCNFRNFAQLTSLSLSNLSYTRTRDLTFPLMLRKLELIDCMISSNISAFPDTLRMLTIIRSKWSPKRNCHLARLQRFKIADSEVKDLKEKILACKTLLKLEVSNSSIDKIQHDFKFPQTLKILKLIKVPLKGVPESVFPNSLEIINLEENDLKYILSSSNLKAMRIAGNPIQGDVDLRHIAVKDVTLQNSAQLGSIFLNEETAYLNASYSSSLVSISGEGLTKVVLDGCKSLNLSQFKFPSKITQLSLKDCDFVKFDDPTVEIPHLRIMDLSNNKLESIDLSRFEHLQDVDISNNKLTVIDNSYFPQSIKSINAKENLIQEVKVAELKNIEWLQLSDNKIEKMTNVEVPEKLRTLILNNNNICEFLSNSFKIPMNLCHLELNKCKIAKFDQILPQKLMSCCLNGNKLHGQTFSIKFEKKSPCLKFLDLSSNYFKSFDFSLLQDVGVELSELNLASNMIEEVPQIPGNILSAILFKA</sequence>
<reference evidence="4" key="1">
    <citation type="journal article" date="2022" name="DNA Res.">
        <title>Genome analysis of five recently described species of the CUG-Ser clade uncovers Candida theae as a new hybrid lineage with pathogenic potential in the Candida parapsilosis species complex.</title>
        <authorList>
            <person name="Mixao V."/>
            <person name="Del Olmo V."/>
            <person name="Hegedusova E."/>
            <person name="Saus E."/>
            <person name="Pryszcz L."/>
            <person name="Cillingova A."/>
            <person name="Nosek J."/>
            <person name="Gabaldon T."/>
        </authorList>
    </citation>
    <scope>NUCLEOTIDE SEQUENCE</scope>
    <source>
        <strain evidence="4">CBS 10844</strain>
    </source>
</reference>
<dbReference type="GeneID" id="73379495"/>
<feature type="compositionally biased region" description="Gly residues" evidence="3">
    <location>
        <begin position="70"/>
        <end position="82"/>
    </location>
</feature>
<comment type="caution">
    <text evidence="4">The sequence shown here is derived from an EMBL/GenBank/DDBJ whole genome shotgun (WGS) entry which is preliminary data.</text>
</comment>
<proteinExistence type="predicted"/>
<dbReference type="InterPro" id="IPR001611">
    <property type="entry name" value="Leu-rich_rpt"/>
</dbReference>
<feature type="region of interest" description="Disordered" evidence="3">
    <location>
        <begin position="234"/>
        <end position="260"/>
    </location>
</feature>
<dbReference type="Pfam" id="PF00560">
    <property type="entry name" value="LRR_1"/>
    <property type="match status" value="1"/>
</dbReference>